<reference evidence="2" key="1">
    <citation type="submission" date="2018-05" db="EMBL/GenBank/DDBJ databases">
        <authorList>
            <person name="Du Z."/>
            <person name="Wang X."/>
        </authorList>
    </citation>
    <scope>NUCLEOTIDE SEQUENCE [LARGE SCALE GENOMIC DNA]</scope>
    <source>
        <strain evidence="2">WDS4C29</strain>
    </source>
</reference>
<dbReference type="Proteomes" id="UP000245293">
    <property type="component" value="Unassembled WGS sequence"/>
</dbReference>
<dbReference type="Pfam" id="PF14305">
    <property type="entry name" value="ATPgrasp_TupA"/>
    <property type="match status" value="1"/>
</dbReference>
<dbReference type="AlphaFoldDB" id="A0A2V1P3P7"/>
<keyword evidence="2" id="KW-1185">Reference proteome</keyword>
<comment type="caution">
    <text evidence="1">The sequence shown here is derived from an EMBL/GenBank/DDBJ whole genome shotgun (WGS) entry which is preliminary data.</text>
</comment>
<evidence type="ECO:0008006" key="3">
    <source>
        <dbReference type="Google" id="ProtNLM"/>
    </source>
</evidence>
<name>A0A2V1P3P7_9RHOB</name>
<evidence type="ECO:0000313" key="1">
    <source>
        <dbReference type="EMBL" id="PWG17131.1"/>
    </source>
</evidence>
<proteinExistence type="predicted"/>
<dbReference type="RefSeq" id="WP_109388651.1">
    <property type="nucleotide sequence ID" value="NZ_QETF01000007.1"/>
</dbReference>
<sequence>MAWSTDLKWPADSDEGTMQQFPTRQRSQVPLIDRAFHWVSFLKRHRRLPDRSRKWVSDLIYDQMTSGRNLDPVVQLTSDKEHVKAHVDAVLGPGHTIPTHAILRTADEIDTYDFTSGTFVKPTHMSSKVAQGDSVDRSTLNKWLRRNFYYRKREHQYRYLTPKIIVEPLVFDGAPFREFKFYVLRGRSRLGFEVRRSPDGQHFLMFGRDLSVVPYDSRFPAPEHLDPPTCLEAMWDAAEKLGTPFHFVRVDMMTDGERYVINELTHSEGAGRYRYRSRRHPNLASEQEVSALLFGDAD</sequence>
<protein>
    <recommendedName>
        <fullName evidence="3">TupA-like ATPgrasp</fullName>
    </recommendedName>
</protein>
<dbReference type="SUPFAM" id="SSF56059">
    <property type="entry name" value="Glutathione synthetase ATP-binding domain-like"/>
    <property type="match status" value="1"/>
</dbReference>
<dbReference type="OrthoDB" id="9791827at2"/>
<organism evidence="1 2">
    <name type="scientific">Salibaculum griseiflavum</name>
    <dbReference type="NCBI Taxonomy" id="1914409"/>
    <lineage>
        <taxon>Bacteria</taxon>
        <taxon>Pseudomonadati</taxon>
        <taxon>Pseudomonadota</taxon>
        <taxon>Alphaproteobacteria</taxon>
        <taxon>Rhodobacterales</taxon>
        <taxon>Roseobacteraceae</taxon>
        <taxon>Salibaculum</taxon>
    </lineage>
</organism>
<accession>A0A2V1P3P7</accession>
<evidence type="ECO:0000313" key="2">
    <source>
        <dbReference type="Proteomes" id="UP000245293"/>
    </source>
</evidence>
<gene>
    <name evidence="1" type="ORF">DFK10_08820</name>
</gene>
<dbReference type="InterPro" id="IPR029465">
    <property type="entry name" value="ATPgrasp_TupA"/>
</dbReference>
<dbReference type="EMBL" id="QETF01000007">
    <property type="protein sequence ID" value="PWG17131.1"/>
    <property type="molecule type" value="Genomic_DNA"/>
</dbReference>